<dbReference type="AlphaFoldDB" id="A0A4R1GEX7"/>
<keyword evidence="1" id="KW-0808">Transferase</keyword>
<name>A0A4R1GEX7_9BACT</name>
<dbReference type="EMBL" id="SMFV01000001">
    <property type="protein sequence ID" value="TCK06568.1"/>
    <property type="molecule type" value="Genomic_DNA"/>
</dbReference>
<evidence type="ECO:0000313" key="2">
    <source>
        <dbReference type="Proteomes" id="UP000295777"/>
    </source>
</evidence>
<gene>
    <name evidence="1" type="ORF">CLV27_0370</name>
</gene>
<dbReference type="PANTHER" id="PTHR32329:SF2">
    <property type="entry name" value="BIFUNCTIONAL PROTEIN [INCLUDES 2-HYDROXYACYL-COA DEHYDRATASE (N-TER) AND ITS ACTIVATOR DOMAIN (C_TERM)"/>
    <property type="match status" value="1"/>
</dbReference>
<accession>A0A4R1GEX7</accession>
<keyword evidence="1" id="KW-0418">Kinase</keyword>
<evidence type="ECO:0000313" key="1">
    <source>
        <dbReference type="EMBL" id="TCK06568.1"/>
    </source>
</evidence>
<dbReference type="GO" id="GO:0016301">
    <property type="term" value="F:kinase activity"/>
    <property type="evidence" value="ECO:0007669"/>
    <property type="project" value="UniProtKB-KW"/>
</dbReference>
<dbReference type="PANTHER" id="PTHR32329">
    <property type="entry name" value="BIFUNCTIONAL PROTEIN [INCLUDES 2-HYDROXYACYL-COA DEHYDRATASE (N-TER) AND ITS ACTIVATOR DOMAIN (C_TERM)-RELATED"/>
    <property type="match status" value="1"/>
</dbReference>
<dbReference type="RefSeq" id="WP_132525233.1">
    <property type="nucleotide sequence ID" value="NZ_SMFV01000001.1"/>
</dbReference>
<organism evidence="1 2">
    <name type="scientific">Phorcysia thermohydrogeniphila</name>
    <dbReference type="NCBI Taxonomy" id="936138"/>
    <lineage>
        <taxon>Bacteria</taxon>
        <taxon>Pseudomonadati</taxon>
        <taxon>Aquificota</taxon>
        <taxon>Aquificia</taxon>
        <taxon>Desulfurobacteriales</taxon>
        <taxon>Desulfurobacteriaceae</taxon>
        <taxon>Phorcysia</taxon>
    </lineage>
</organism>
<proteinExistence type="predicted"/>
<dbReference type="InterPro" id="IPR051805">
    <property type="entry name" value="Dehydratase_Activator_Redct"/>
</dbReference>
<dbReference type="OrthoDB" id="9780120at2"/>
<comment type="caution">
    <text evidence="1">The sequence shown here is derived from an EMBL/GenBank/DDBJ whole genome shotgun (WGS) entry which is preliminary data.</text>
</comment>
<reference evidence="1 2" key="1">
    <citation type="submission" date="2019-03" db="EMBL/GenBank/DDBJ databases">
        <title>Genomic Encyclopedia of Archaeal and Bacterial Type Strains, Phase II (KMG-II): from individual species to whole genera.</title>
        <authorList>
            <person name="Goeker M."/>
        </authorList>
    </citation>
    <scope>NUCLEOTIDE SEQUENCE [LARGE SCALE GENOMIC DNA]</scope>
    <source>
        <strain evidence="1 2">DSM 24425</strain>
    </source>
</reference>
<keyword evidence="2" id="KW-1185">Reference proteome</keyword>
<dbReference type="Proteomes" id="UP000295777">
    <property type="component" value="Unassembled WGS sequence"/>
</dbReference>
<protein>
    <submittedName>
        <fullName evidence="1">Putative nucleotide-binding protein (Sugar kinase/HSP70/actin superfamily)</fullName>
    </submittedName>
</protein>
<sequence length="476" mass="53744">MAKKTILFGGLTPTHELLMKGAVESVGYRAEFLPTPDNVSLAIGREFCNRGMCNPAYYTIGNLIKFLKQKAAEGVDVEKEYTFTTIGACGPCRFGMYESEYRHAVREAGFKNLSISILNQSKLSSEGEVELTPTLVWRLIKAVWTADIVRDIGYQLRPYEVEKGSVDKVISEYLQELYAAMKKGGKVKEILSILVKLRKSLNSLRFDYTRVKPVVSVIGEFWAHTTEGDGNYRIHRWLEEEGAEVKPEPIAGWIDYQLFMQEKKLLLEIKAKGLSYQRIKRFIAVKTASSLLRWLYNLLRGALSFRPRALPPQKYLAELAKDYYDPLVVGGEGYLEVAKHIYSVKEKKAHMVLSVKPFGCMPSTQSDGAQSKVLLDYPESIFISVETSGDGEVNVKSRIQMKLFEAKKAAEKEFEEVLEKLKLTREAFVRAFSSPELQKPFIKLSGKFAGTAARALYANFQKAYSLLPEREAEGTV</sequence>